<gene>
    <name evidence="2" type="ORF">HOLleu_20841</name>
</gene>
<accession>A0A9Q1BWH4</accession>
<dbReference type="AlphaFoldDB" id="A0A9Q1BWH4"/>
<dbReference type="Gene3D" id="3.30.420.10">
    <property type="entry name" value="Ribonuclease H-like superfamily/Ribonuclease H"/>
    <property type="match status" value="1"/>
</dbReference>
<reference evidence="2" key="1">
    <citation type="submission" date="2021-10" db="EMBL/GenBank/DDBJ databases">
        <title>Tropical sea cucumber genome reveals ecological adaptation and Cuvierian tubules defense mechanism.</title>
        <authorList>
            <person name="Chen T."/>
        </authorList>
    </citation>
    <scope>NUCLEOTIDE SEQUENCE</scope>
    <source>
        <strain evidence="2">Nanhai2018</strain>
        <tissue evidence="2">Muscle</tissue>
    </source>
</reference>
<keyword evidence="3" id="KW-1185">Reference proteome</keyword>
<dbReference type="Proteomes" id="UP001152320">
    <property type="component" value="Chromosome 10"/>
</dbReference>
<feature type="domain" description="Tc1-like transposase DDE" evidence="1">
    <location>
        <begin position="125"/>
        <end position="195"/>
    </location>
</feature>
<organism evidence="2 3">
    <name type="scientific">Holothuria leucospilota</name>
    <name type="common">Black long sea cucumber</name>
    <name type="synonym">Mertensiothuria leucospilota</name>
    <dbReference type="NCBI Taxonomy" id="206669"/>
    <lineage>
        <taxon>Eukaryota</taxon>
        <taxon>Metazoa</taxon>
        <taxon>Echinodermata</taxon>
        <taxon>Eleutherozoa</taxon>
        <taxon>Echinozoa</taxon>
        <taxon>Holothuroidea</taxon>
        <taxon>Aspidochirotacea</taxon>
        <taxon>Aspidochirotida</taxon>
        <taxon>Holothuriidae</taxon>
        <taxon>Holothuria</taxon>
    </lineage>
</organism>
<dbReference type="OrthoDB" id="4843387at2759"/>
<evidence type="ECO:0000259" key="1">
    <source>
        <dbReference type="Pfam" id="PF13358"/>
    </source>
</evidence>
<dbReference type="InterPro" id="IPR036397">
    <property type="entry name" value="RNaseH_sf"/>
</dbReference>
<protein>
    <submittedName>
        <fullName evidence="2">Transposable element Tc1 transposase</fullName>
    </submittedName>
</protein>
<name>A0A9Q1BWH4_HOLLE</name>
<dbReference type="GO" id="GO:0003676">
    <property type="term" value="F:nucleic acid binding"/>
    <property type="evidence" value="ECO:0007669"/>
    <property type="project" value="InterPro"/>
</dbReference>
<evidence type="ECO:0000313" key="3">
    <source>
        <dbReference type="Proteomes" id="UP001152320"/>
    </source>
</evidence>
<comment type="caution">
    <text evidence="2">The sequence shown here is derived from an EMBL/GenBank/DDBJ whole genome shotgun (WGS) entry which is preliminary data.</text>
</comment>
<proteinExistence type="predicted"/>
<dbReference type="InterPro" id="IPR038717">
    <property type="entry name" value="Tc1-like_DDE_dom"/>
</dbReference>
<dbReference type="EMBL" id="JAIZAY010000010">
    <property type="protein sequence ID" value="KAJ8034127.1"/>
    <property type="molecule type" value="Genomic_DNA"/>
</dbReference>
<sequence length="250" mass="29269">MLECGLTESDISVRSVQRFFNQKGYRYLQARRKGLLKRTDLRKRLMFAKDIKKQRTRNFWTKDVMFYFNGTGFVHKRNPMQQALSPKGRIWRKPSEALQRVRSYGKGVVLCKSYKKLDGPKLATFVRRYFPRTMKACGTKRQKIFLQDGDPSRNSIHAKAAFADLGLRVLKIPPRSPDLNPIENFFHIASKKLCKDALEKRIQDETFRQFKKRAIRSLKAIPKATIDKIIFSMDKRVDMLISNGGNRLKY</sequence>
<evidence type="ECO:0000313" key="2">
    <source>
        <dbReference type="EMBL" id="KAJ8034127.1"/>
    </source>
</evidence>
<dbReference type="Pfam" id="PF13358">
    <property type="entry name" value="DDE_3"/>
    <property type="match status" value="1"/>
</dbReference>